<evidence type="ECO:0000313" key="2">
    <source>
        <dbReference type="Proteomes" id="UP000886523"/>
    </source>
</evidence>
<evidence type="ECO:0000313" key="1">
    <source>
        <dbReference type="EMBL" id="KAF9507688.1"/>
    </source>
</evidence>
<dbReference type="OrthoDB" id="3231934at2759"/>
<name>A0A9P6AKZ8_9AGAM</name>
<protein>
    <submittedName>
        <fullName evidence="1">Uncharacterized protein</fullName>
    </submittedName>
</protein>
<comment type="caution">
    <text evidence="1">The sequence shown here is derived from an EMBL/GenBank/DDBJ whole genome shotgun (WGS) entry which is preliminary data.</text>
</comment>
<dbReference type="Proteomes" id="UP000886523">
    <property type="component" value="Unassembled WGS sequence"/>
</dbReference>
<dbReference type="AlphaFoldDB" id="A0A9P6AKZ8"/>
<organism evidence="1 2">
    <name type="scientific">Hydnum rufescens UP504</name>
    <dbReference type="NCBI Taxonomy" id="1448309"/>
    <lineage>
        <taxon>Eukaryota</taxon>
        <taxon>Fungi</taxon>
        <taxon>Dikarya</taxon>
        <taxon>Basidiomycota</taxon>
        <taxon>Agaricomycotina</taxon>
        <taxon>Agaricomycetes</taxon>
        <taxon>Cantharellales</taxon>
        <taxon>Hydnaceae</taxon>
        <taxon>Hydnum</taxon>
    </lineage>
</organism>
<keyword evidence="2" id="KW-1185">Reference proteome</keyword>
<sequence>MGFRVCSEYGWQEKHDPQGKTFNEYHPSYATLKEIRRRLYGKPTLFSTWETVKDPIDKQVAFCFTIGSNRNQAGLENAKNRLRI</sequence>
<accession>A0A9P6AKZ8</accession>
<reference evidence="1" key="1">
    <citation type="journal article" date="2020" name="Nat. Commun.">
        <title>Large-scale genome sequencing of mycorrhizal fungi provides insights into the early evolution of symbiotic traits.</title>
        <authorList>
            <person name="Miyauchi S."/>
            <person name="Kiss E."/>
            <person name="Kuo A."/>
            <person name="Drula E."/>
            <person name="Kohler A."/>
            <person name="Sanchez-Garcia M."/>
            <person name="Morin E."/>
            <person name="Andreopoulos B."/>
            <person name="Barry K.W."/>
            <person name="Bonito G."/>
            <person name="Buee M."/>
            <person name="Carver A."/>
            <person name="Chen C."/>
            <person name="Cichocki N."/>
            <person name="Clum A."/>
            <person name="Culley D."/>
            <person name="Crous P.W."/>
            <person name="Fauchery L."/>
            <person name="Girlanda M."/>
            <person name="Hayes R.D."/>
            <person name="Keri Z."/>
            <person name="LaButti K."/>
            <person name="Lipzen A."/>
            <person name="Lombard V."/>
            <person name="Magnuson J."/>
            <person name="Maillard F."/>
            <person name="Murat C."/>
            <person name="Nolan M."/>
            <person name="Ohm R.A."/>
            <person name="Pangilinan J."/>
            <person name="Pereira M.F."/>
            <person name="Perotto S."/>
            <person name="Peter M."/>
            <person name="Pfister S."/>
            <person name="Riley R."/>
            <person name="Sitrit Y."/>
            <person name="Stielow J.B."/>
            <person name="Szollosi G."/>
            <person name="Zifcakova L."/>
            <person name="Stursova M."/>
            <person name="Spatafora J.W."/>
            <person name="Tedersoo L."/>
            <person name="Vaario L.M."/>
            <person name="Yamada A."/>
            <person name="Yan M."/>
            <person name="Wang P."/>
            <person name="Xu J."/>
            <person name="Bruns T."/>
            <person name="Baldrian P."/>
            <person name="Vilgalys R."/>
            <person name="Dunand C."/>
            <person name="Henrissat B."/>
            <person name="Grigoriev I.V."/>
            <person name="Hibbett D."/>
            <person name="Nagy L.G."/>
            <person name="Martin F.M."/>
        </authorList>
    </citation>
    <scope>NUCLEOTIDE SEQUENCE</scope>
    <source>
        <strain evidence="1">UP504</strain>
    </source>
</reference>
<proteinExistence type="predicted"/>
<dbReference type="EMBL" id="MU129075">
    <property type="protein sequence ID" value="KAF9507688.1"/>
    <property type="molecule type" value="Genomic_DNA"/>
</dbReference>
<gene>
    <name evidence="1" type="ORF">BS47DRAFT_1351321</name>
</gene>